<dbReference type="Proteomes" id="UP000555407">
    <property type="component" value="Unassembled WGS sequence"/>
</dbReference>
<protein>
    <submittedName>
        <fullName evidence="1">Uncharacterized protein</fullName>
    </submittedName>
</protein>
<evidence type="ECO:0000313" key="1">
    <source>
        <dbReference type="EMBL" id="NIK60544.1"/>
    </source>
</evidence>
<organism evidence="1 2">
    <name type="scientific">Kribbella shirazensis</name>
    <dbReference type="NCBI Taxonomy" id="1105143"/>
    <lineage>
        <taxon>Bacteria</taxon>
        <taxon>Bacillati</taxon>
        <taxon>Actinomycetota</taxon>
        <taxon>Actinomycetes</taxon>
        <taxon>Propionibacteriales</taxon>
        <taxon>Kribbellaceae</taxon>
        <taxon>Kribbella</taxon>
    </lineage>
</organism>
<dbReference type="AlphaFoldDB" id="A0A7X6A4P9"/>
<comment type="caution">
    <text evidence="1">The sequence shown here is derived from an EMBL/GenBank/DDBJ whole genome shotgun (WGS) entry which is preliminary data.</text>
</comment>
<proteinExistence type="predicted"/>
<gene>
    <name evidence="1" type="ORF">BJY22_006261</name>
</gene>
<accession>A0A7X6A4P9</accession>
<sequence>MRTQAITAIPGREPVRCGLRHWPSSCCQVVVPAGLRTGD</sequence>
<dbReference type="EMBL" id="JAASRO010000001">
    <property type="protein sequence ID" value="NIK60544.1"/>
    <property type="molecule type" value="Genomic_DNA"/>
</dbReference>
<keyword evidence="2" id="KW-1185">Reference proteome</keyword>
<reference evidence="1 2" key="1">
    <citation type="submission" date="2020-03" db="EMBL/GenBank/DDBJ databases">
        <title>Sequencing the genomes of 1000 actinobacteria strains.</title>
        <authorList>
            <person name="Klenk H.-P."/>
        </authorList>
    </citation>
    <scope>NUCLEOTIDE SEQUENCE [LARGE SCALE GENOMIC DNA]</scope>
    <source>
        <strain evidence="1 2">DSM 45490</strain>
    </source>
</reference>
<name>A0A7X6A4P9_9ACTN</name>
<evidence type="ECO:0000313" key="2">
    <source>
        <dbReference type="Proteomes" id="UP000555407"/>
    </source>
</evidence>